<reference evidence="5 6" key="1">
    <citation type="submission" date="2020-08" db="EMBL/GenBank/DDBJ databases">
        <title>Genomic Encyclopedia of Type Strains, Phase III (KMG-III): the genomes of soil and plant-associated and newly described type strains.</title>
        <authorList>
            <person name="Whitman W."/>
        </authorList>
    </citation>
    <scope>NUCLEOTIDE SEQUENCE [LARGE SCALE GENOMIC DNA]</scope>
    <source>
        <strain evidence="5 6">CECT 7015</strain>
    </source>
</reference>
<dbReference type="Gene3D" id="2.40.128.130">
    <property type="entry name" value="Autotransporter beta-domain"/>
    <property type="match status" value="1"/>
</dbReference>
<dbReference type="Pfam" id="PF03797">
    <property type="entry name" value="Autotransporter"/>
    <property type="match status" value="1"/>
</dbReference>
<evidence type="ECO:0000256" key="2">
    <source>
        <dbReference type="SAM" id="MobiDB-lite"/>
    </source>
</evidence>
<feature type="region of interest" description="Disordered" evidence="2">
    <location>
        <begin position="780"/>
        <end position="803"/>
    </location>
</feature>
<name>A0A839UB54_9HYPH</name>
<evidence type="ECO:0000256" key="1">
    <source>
        <dbReference type="ARBA" id="ARBA00022729"/>
    </source>
</evidence>
<evidence type="ECO:0000259" key="4">
    <source>
        <dbReference type="PROSITE" id="PS51208"/>
    </source>
</evidence>
<gene>
    <name evidence="5" type="ORF">FHS21_002615</name>
</gene>
<dbReference type="PANTHER" id="PTHR35037">
    <property type="entry name" value="C-TERMINAL REGION OF AIDA-LIKE PROTEIN"/>
    <property type="match status" value="1"/>
</dbReference>
<dbReference type="InterPro" id="IPR011050">
    <property type="entry name" value="Pectin_lyase_fold/virulence"/>
</dbReference>
<dbReference type="PROSITE" id="PS51208">
    <property type="entry name" value="AUTOTRANSPORTER"/>
    <property type="match status" value="1"/>
</dbReference>
<dbReference type="NCBIfam" id="TIGR02601">
    <property type="entry name" value="autotrns_rpt"/>
    <property type="match status" value="3"/>
</dbReference>
<dbReference type="Proteomes" id="UP000554520">
    <property type="component" value="Unassembled WGS sequence"/>
</dbReference>
<feature type="signal peptide" evidence="3">
    <location>
        <begin position="1"/>
        <end position="26"/>
    </location>
</feature>
<protein>
    <submittedName>
        <fullName evidence="5">Fibronectin-binding autotransporter adhesin</fullName>
    </submittedName>
</protein>
<dbReference type="InterPro" id="IPR051551">
    <property type="entry name" value="Autotransporter_adhesion"/>
</dbReference>
<dbReference type="AlphaFoldDB" id="A0A839UB54"/>
<dbReference type="Gene3D" id="2.160.20.20">
    <property type="match status" value="1"/>
</dbReference>
<evidence type="ECO:0000313" key="5">
    <source>
        <dbReference type="EMBL" id="MBB3146200.1"/>
    </source>
</evidence>
<dbReference type="PANTHER" id="PTHR35037:SF3">
    <property type="entry name" value="C-TERMINAL REGION OF AIDA-LIKE PROTEIN"/>
    <property type="match status" value="1"/>
</dbReference>
<dbReference type="GO" id="GO:0019867">
    <property type="term" value="C:outer membrane"/>
    <property type="evidence" value="ECO:0007669"/>
    <property type="project" value="InterPro"/>
</dbReference>
<dbReference type="SMART" id="SM00869">
    <property type="entry name" value="Autotransporter"/>
    <property type="match status" value="1"/>
</dbReference>
<dbReference type="SUPFAM" id="SSF51126">
    <property type="entry name" value="Pectin lyase-like"/>
    <property type="match status" value="3"/>
</dbReference>
<dbReference type="NCBIfam" id="TIGR01414">
    <property type="entry name" value="autotrans_barl"/>
    <property type="match status" value="1"/>
</dbReference>
<dbReference type="SUPFAM" id="SSF103515">
    <property type="entry name" value="Autotransporter"/>
    <property type="match status" value="1"/>
</dbReference>
<sequence>MDKRSALLAGVCTSALAFSLGSQASADEYTVSNEAELRAAVLSANADPDATATIILAGDILMSSSTSLLPPSKPITIDTQGFTLTGNISTGNGALFLTDSGTSDPVTLEGNFVGGNAAAGTAGSGLIMRTGVSAINNGVIVGGNSLDADGGSGVQLGTTGVGPTSFVNNGTIRGGDGPTNGVNANGAGIHVRVPTIMPLINNGTVEGGVGAAAIIVRPGTASLNLINSGTISAGAGQVDAIRWMTGATTGTLSLELQSGSVINGNVVANATATTDTLRLGGAANDTFDVSAIGPQYQNFDTFEKTGSSTWALTGTGTATTDWVIQQGTLQIGNGGTSGSVTGNITNNAALSFNRTDAMTFAGTISGTGIVSQIGSGTTVLSGTNAYAGGTFLNAGTLSVSSDGNLGDASGALNFEGGTLQVTGTGFTGTDRTINWGANGGGFDIADAANTFNVDQDIAGGGRLAMTGAGTLVLTGSNNFSGGTTISAGTLQLGDGGTSGSIAGDVLNNGTLAFDRSDAQTFSGTISGSGTVNQIGSGTTVLTGSNSYSSGTTISTGTLQLGNGGTSGSILGDVVNNATLAFNRLNSMNFAGTISGSGEIHQVGSGLTNLTGDSSGFTGTTTVDAGTLAVNGSLCGDVNVLAGGRLQGIGTVCDTNNTGTIAPGNSIGTLTVAGNYTGNGGTLEIETELGGDASPTDRLVVTGDTAGSTNVKVINVGGTGAATVEGIKIVDVGGASSGTFSLLGDYVINGEQAVVAGAYGYTLQKNGVSTPSDGDWYLRSELTSPTAPGEPENPGEPGGPIYQPGAPLYEAYAQVLQSLNGVSSLQQRVGNRYWAGAGNSALAQGDGPGTVEAAPMPSEGGDTVTDARGIWARIDGAHGKFEPRTSTTDADYDIDTWKLTTGIDGQFYESDAGKLIGSLTAHYGHASADITSFFGDGSIDTDGYGLGGTLTWYGQNGFYVDGQAQATWYDSDLTSDTLGTSLTDGNNGFGYAFSLETGKRIDLDQSWTLTPQAQLAYSNVDIDDFTDPFGADVSFGSGDSLKGRVGLSADYQNAWEDGAGKLTRTNLYGIANLYYEFLDGNETDVSGVNFATANDRTWGGIGAGGSYNWNDDKYSLYSEVSINTSLSNFADSYSVNGTAGFRVKF</sequence>
<keyword evidence="1 3" id="KW-0732">Signal</keyword>
<dbReference type="EMBL" id="JACHXN010000007">
    <property type="protein sequence ID" value="MBB3146200.1"/>
    <property type="molecule type" value="Genomic_DNA"/>
</dbReference>
<dbReference type="RefSeq" id="WP_183662043.1">
    <property type="nucleotide sequence ID" value="NZ_JACHXN010000007.1"/>
</dbReference>
<dbReference type="Pfam" id="PF12951">
    <property type="entry name" value="PATR"/>
    <property type="match status" value="5"/>
</dbReference>
<dbReference type="InterPro" id="IPR006315">
    <property type="entry name" value="OM_autotransptr_brl_dom"/>
</dbReference>
<evidence type="ECO:0000313" key="6">
    <source>
        <dbReference type="Proteomes" id="UP000554520"/>
    </source>
</evidence>
<dbReference type="InterPro" id="IPR012332">
    <property type="entry name" value="Autotransporter_pectin_lyase_C"/>
</dbReference>
<organism evidence="5 6">
    <name type="scientific">Phyllobacterium trifolii</name>
    <dbReference type="NCBI Taxonomy" id="300193"/>
    <lineage>
        <taxon>Bacteria</taxon>
        <taxon>Pseudomonadati</taxon>
        <taxon>Pseudomonadota</taxon>
        <taxon>Alphaproteobacteria</taxon>
        <taxon>Hyphomicrobiales</taxon>
        <taxon>Phyllobacteriaceae</taxon>
        <taxon>Phyllobacterium</taxon>
    </lineage>
</organism>
<comment type="caution">
    <text evidence="5">The sequence shown here is derived from an EMBL/GenBank/DDBJ whole genome shotgun (WGS) entry which is preliminary data.</text>
</comment>
<feature type="domain" description="Autotransporter" evidence="4">
    <location>
        <begin position="862"/>
        <end position="1144"/>
    </location>
</feature>
<dbReference type="InterPro" id="IPR036709">
    <property type="entry name" value="Autotransporte_beta_dom_sf"/>
</dbReference>
<dbReference type="CDD" id="cd01344">
    <property type="entry name" value="PL2_Passenger_AT"/>
    <property type="match status" value="1"/>
</dbReference>
<dbReference type="InterPro" id="IPR005546">
    <property type="entry name" value="Autotransporte_beta"/>
</dbReference>
<dbReference type="InterPro" id="IPR043990">
    <property type="entry name" value="AC_1"/>
</dbReference>
<feature type="chain" id="PRO_5032628380" evidence="3">
    <location>
        <begin position="27"/>
        <end position="1144"/>
    </location>
</feature>
<keyword evidence="6" id="KW-1185">Reference proteome</keyword>
<proteinExistence type="predicted"/>
<dbReference type="Pfam" id="PF18883">
    <property type="entry name" value="AC_1"/>
    <property type="match status" value="1"/>
</dbReference>
<dbReference type="InterPro" id="IPR013425">
    <property type="entry name" value="Autotrns_rpt"/>
</dbReference>
<evidence type="ECO:0000256" key="3">
    <source>
        <dbReference type="SAM" id="SignalP"/>
    </source>
</evidence>
<accession>A0A839UB54</accession>